<dbReference type="GO" id="GO:0006751">
    <property type="term" value="P:glutathione catabolic process"/>
    <property type="evidence" value="ECO:0007669"/>
    <property type="project" value="InterPro"/>
</dbReference>
<dbReference type="Pfam" id="PF04752">
    <property type="entry name" value="ChaC"/>
    <property type="match status" value="1"/>
</dbReference>
<dbReference type="RefSeq" id="WP_207209534.1">
    <property type="nucleotide sequence ID" value="NZ_CP012661.1"/>
</dbReference>
<reference evidence="3 4" key="1">
    <citation type="submission" date="2015-09" db="EMBL/GenBank/DDBJ databases">
        <title>Complete genome sequence of Defluviimonas alba cai42t isolated from an oilfield in Xinjiang.</title>
        <authorList>
            <person name="Geng S."/>
            <person name="Pan X."/>
            <person name="Wu X."/>
        </authorList>
    </citation>
    <scope>NUCLEOTIDE SEQUENCE [LARGE SCALE GENOMIC DNA]</scope>
    <source>
        <strain evidence="4">cai42</strain>
    </source>
</reference>
<gene>
    <name evidence="3" type="ORF">AKL17_1230</name>
</gene>
<dbReference type="EC" id="4.3.2.7" evidence="1"/>
<dbReference type="SUPFAM" id="SSF110857">
    <property type="entry name" value="Gamma-glutamyl cyclotransferase-like"/>
    <property type="match status" value="1"/>
</dbReference>
<dbReference type="EMBL" id="CP012661">
    <property type="protein sequence ID" value="AMY68486.1"/>
    <property type="molecule type" value="Genomic_DNA"/>
</dbReference>
<protein>
    <recommendedName>
        <fullName evidence="1">glutathione-specific gamma-glutamylcyclotransferase</fullName>
        <ecNumber evidence="1">4.3.2.7</ecNumber>
    </recommendedName>
</protein>
<organism evidence="3 4">
    <name type="scientific">Frigidibacter mobilis</name>
    <dbReference type="NCBI Taxonomy" id="1335048"/>
    <lineage>
        <taxon>Bacteria</taxon>
        <taxon>Pseudomonadati</taxon>
        <taxon>Pseudomonadota</taxon>
        <taxon>Alphaproteobacteria</taxon>
        <taxon>Rhodobacterales</taxon>
        <taxon>Paracoccaceae</taxon>
        <taxon>Frigidibacter</taxon>
    </lineage>
</organism>
<dbReference type="InterPro" id="IPR013024">
    <property type="entry name" value="GGCT-like"/>
</dbReference>
<dbReference type="AlphaFoldDB" id="A0A159Z0N8"/>
<name>A0A159Z0N8_9RHOB</name>
<dbReference type="PANTHER" id="PTHR12192:SF2">
    <property type="entry name" value="GLUTATHIONE-SPECIFIC GAMMA-GLUTAMYLCYCLOTRANSFERASE 2"/>
    <property type="match status" value="1"/>
</dbReference>
<dbReference type="Proteomes" id="UP000076128">
    <property type="component" value="Chromosome"/>
</dbReference>
<accession>A0A159Z0N8</accession>
<dbReference type="InterPro" id="IPR036568">
    <property type="entry name" value="GGCT-like_sf"/>
</dbReference>
<dbReference type="PANTHER" id="PTHR12192">
    <property type="entry name" value="CATION TRANSPORT PROTEIN CHAC-RELATED"/>
    <property type="match status" value="1"/>
</dbReference>
<sequence length="247" mass="27528">MPDSSQPLRPPALRVFHRVTRPMTLTPEQVARTRREVPDPGDDLGFTPLTDADYAAMTEGLMRDHDGPLWIFAYGSLIWNPGFPVGRIRPAVAHGWHRSFCLELTSWRGSPEIPGLMMALERGGSTTGLLMEIAPGQEAEGLDALLRREMPGREHADMARWIRTRSEGEDVRALTFWAGPKGPFVTQGLPPETVAWRLAHACGHAGSGAEYLYSTVAKMDEYGLRDRNLWHLQHLVAEEVARWGEVG</sequence>
<dbReference type="KEGG" id="daa:AKL17_1230"/>
<dbReference type="STRING" id="1335048.AKL17_1230"/>
<evidence type="ECO:0000256" key="1">
    <source>
        <dbReference type="ARBA" id="ARBA00012344"/>
    </source>
</evidence>
<keyword evidence="2" id="KW-0456">Lyase</keyword>
<evidence type="ECO:0000313" key="4">
    <source>
        <dbReference type="Proteomes" id="UP000076128"/>
    </source>
</evidence>
<keyword evidence="4" id="KW-1185">Reference proteome</keyword>
<dbReference type="GO" id="GO:0005737">
    <property type="term" value="C:cytoplasm"/>
    <property type="evidence" value="ECO:0007669"/>
    <property type="project" value="TreeGrafter"/>
</dbReference>
<dbReference type="GO" id="GO:0061928">
    <property type="term" value="F:glutathione specific gamma-glutamylcyclotransferase activity"/>
    <property type="evidence" value="ECO:0007669"/>
    <property type="project" value="UniProtKB-EC"/>
</dbReference>
<evidence type="ECO:0000256" key="2">
    <source>
        <dbReference type="ARBA" id="ARBA00023239"/>
    </source>
</evidence>
<evidence type="ECO:0000313" key="3">
    <source>
        <dbReference type="EMBL" id="AMY68486.1"/>
    </source>
</evidence>
<dbReference type="PATRIC" id="fig|1335048.3.peg.1275"/>
<proteinExistence type="predicted"/>
<dbReference type="CDD" id="cd06661">
    <property type="entry name" value="GGCT_like"/>
    <property type="match status" value="1"/>
</dbReference>
<dbReference type="Gene3D" id="3.10.490.10">
    <property type="entry name" value="Gamma-glutamyl cyclotransferase-like"/>
    <property type="match status" value="1"/>
</dbReference>
<dbReference type="InterPro" id="IPR006840">
    <property type="entry name" value="ChaC"/>
</dbReference>